<reference evidence="2" key="1">
    <citation type="submission" date="2022-11" db="EMBL/GenBank/DDBJ databases">
        <title>Minimal conservation of predation-associated metabolite biosynthetic gene clusters underscores biosynthetic potential of Myxococcota including descriptions for ten novel species: Archangium lansinium sp. nov., Myxococcus landrumus sp. nov., Nannocystis bai.</title>
        <authorList>
            <person name="Ahearne A."/>
            <person name="Stevens C."/>
            <person name="Dowd S."/>
        </authorList>
    </citation>
    <scope>NUCLEOTIDE SEQUENCE</scope>
    <source>
        <strain evidence="2">Fl3</strain>
    </source>
</reference>
<name>A0ABY7GYI4_9BACT</name>
<dbReference type="InterPro" id="IPR041664">
    <property type="entry name" value="AAA_16"/>
</dbReference>
<gene>
    <name evidence="2" type="ORF">O0S08_37640</name>
</gene>
<feature type="domain" description="Orc1-like AAA ATPase" evidence="1">
    <location>
        <begin position="19"/>
        <end position="151"/>
    </location>
</feature>
<protein>
    <submittedName>
        <fullName evidence="2">ATP-binding protein</fullName>
    </submittedName>
</protein>
<keyword evidence="2" id="KW-0067">ATP-binding</keyword>
<proteinExistence type="predicted"/>
<dbReference type="Pfam" id="PF13191">
    <property type="entry name" value="AAA_16"/>
    <property type="match status" value="1"/>
</dbReference>
<dbReference type="InterPro" id="IPR027417">
    <property type="entry name" value="P-loop_NTPase"/>
</dbReference>
<evidence type="ECO:0000259" key="1">
    <source>
        <dbReference type="Pfam" id="PF13191"/>
    </source>
</evidence>
<dbReference type="EMBL" id="CP114040">
    <property type="protein sequence ID" value="WAS91940.1"/>
    <property type="molecule type" value="Genomic_DNA"/>
</dbReference>
<keyword evidence="2" id="KW-0547">Nucleotide-binding</keyword>
<accession>A0ABY7GYI4</accession>
<evidence type="ECO:0000313" key="2">
    <source>
        <dbReference type="EMBL" id="WAS91940.1"/>
    </source>
</evidence>
<organism evidence="2 3">
    <name type="scientific">Nannocystis punicea</name>
    <dbReference type="NCBI Taxonomy" id="2995304"/>
    <lineage>
        <taxon>Bacteria</taxon>
        <taxon>Pseudomonadati</taxon>
        <taxon>Myxococcota</taxon>
        <taxon>Polyangia</taxon>
        <taxon>Nannocystales</taxon>
        <taxon>Nannocystaceae</taxon>
        <taxon>Nannocystis</taxon>
    </lineage>
</organism>
<dbReference type="RefSeq" id="WP_269034293.1">
    <property type="nucleotide sequence ID" value="NZ_CP114040.1"/>
</dbReference>
<dbReference type="Gene3D" id="3.40.50.300">
    <property type="entry name" value="P-loop containing nucleotide triphosphate hydrolases"/>
    <property type="match status" value="1"/>
</dbReference>
<dbReference type="SUPFAM" id="SSF52540">
    <property type="entry name" value="P-loop containing nucleoside triphosphate hydrolases"/>
    <property type="match status" value="1"/>
</dbReference>
<dbReference type="Proteomes" id="UP001164459">
    <property type="component" value="Chromosome"/>
</dbReference>
<sequence>MPDDYVAPQEWSDREVWPRISSSEERVVVVTGSPGAGKSTYLSWLVGRLHDAGVPVVRHHYFLSLTDPTRFRTACGTAAEALLGQLRTSYAQLVAGTDSANPVAERLPQYLASAGLGRAGMSPLVVIVDGLDHVWRDTGSADELRRLFDLLLPIPEGVVLVIGTQAVDMALIPPNLREHCPRQRWLEVPPLSLSEVRKWIEYYTDELGLPGPEHSSEWMLDELAAAFNDTASGHPLILHYTLNAARETGVGLRPARVRALPRFEPNSPVASYYQRLWDNITPEGHQLLHLLAKFDWAWPRNGLIQCLATQGDIPRLEHAERSVRHVLGASRAGTTAFHESLRAFVRALPEHQAASEALRPRVIAWIETNAPEYWRWRHAWELRAEAGDNQTLISSATLDWCVQSLVAGRSRADIAGVVAASGWAALESGDLGKATERHYLDDYLHAAADATDVLGRLTWQALRACEPRNLNLELNLFASRRSKASVDEIVAASEVAFQAEKLDICRELFLGCADLWRTSAYHGNRADGSLALLEQRLPSLLAAILDDPAEGPFRRHLGSYDEEPRWCSSERYVRALAVHCIVGGPTQPQREELRFLANHPRGAPSEAADEIVRLGCREGFDPDRWINTPQARQSGLFRCHRSWVGRAKATTMDLPRALSFAESGDEPRREESKFVERARSYFFACLACAIEEREPPEPTGLRPSATEVSLFLSLLGELAEAGASAAVAEEGGGAAWWLGRLKAIEPFFLEVRGFENHLGHVRNRA</sequence>
<dbReference type="GO" id="GO:0005524">
    <property type="term" value="F:ATP binding"/>
    <property type="evidence" value="ECO:0007669"/>
    <property type="project" value="UniProtKB-KW"/>
</dbReference>
<keyword evidence="3" id="KW-1185">Reference proteome</keyword>
<evidence type="ECO:0000313" key="3">
    <source>
        <dbReference type="Proteomes" id="UP001164459"/>
    </source>
</evidence>